<feature type="compositionally biased region" description="Low complexity" evidence="8">
    <location>
        <begin position="516"/>
        <end position="529"/>
    </location>
</feature>
<dbReference type="PROSITE" id="PS51846">
    <property type="entry name" value="CNNM"/>
    <property type="match status" value="1"/>
</dbReference>
<dbReference type="InterPro" id="IPR002550">
    <property type="entry name" value="CNNM"/>
</dbReference>
<feature type="transmembrane region" description="Helical" evidence="9">
    <location>
        <begin position="20"/>
        <end position="43"/>
    </location>
</feature>
<dbReference type="InterPro" id="IPR000644">
    <property type="entry name" value="CBS_dom"/>
</dbReference>
<dbReference type="GO" id="GO:0030026">
    <property type="term" value="P:intracellular manganese ion homeostasis"/>
    <property type="evidence" value="ECO:0007669"/>
    <property type="project" value="TreeGrafter"/>
</dbReference>
<protein>
    <recommendedName>
        <fullName evidence="13">CNNM transmembrane domain-containing protein</fullName>
    </recommendedName>
</protein>
<dbReference type="PANTHER" id="PTHR12064">
    <property type="entry name" value="METAL TRANSPORTER CNNM"/>
    <property type="match status" value="1"/>
</dbReference>
<dbReference type="SUPFAM" id="SSF54631">
    <property type="entry name" value="CBS-domain pair"/>
    <property type="match status" value="1"/>
</dbReference>
<evidence type="ECO:0000256" key="5">
    <source>
        <dbReference type="ARBA" id="ARBA00023136"/>
    </source>
</evidence>
<dbReference type="FunFam" id="3.10.580.10:FF:000006">
    <property type="entry name" value="DUF21 and CBS domain protein"/>
    <property type="match status" value="1"/>
</dbReference>
<evidence type="ECO:0000256" key="2">
    <source>
        <dbReference type="ARBA" id="ARBA00022692"/>
    </source>
</evidence>
<dbReference type="GO" id="GO:0010960">
    <property type="term" value="P:magnesium ion homeostasis"/>
    <property type="evidence" value="ECO:0007669"/>
    <property type="project" value="InterPro"/>
</dbReference>
<dbReference type="Pfam" id="PF01595">
    <property type="entry name" value="CNNM"/>
    <property type="match status" value="1"/>
</dbReference>
<name>A0A7S2SM87_9STRA</name>
<organism evidence="12">
    <name type="scientific">Mucochytrium quahogii</name>
    <dbReference type="NCBI Taxonomy" id="96639"/>
    <lineage>
        <taxon>Eukaryota</taxon>
        <taxon>Sar</taxon>
        <taxon>Stramenopiles</taxon>
        <taxon>Bigyra</taxon>
        <taxon>Labyrinthulomycetes</taxon>
        <taxon>Thraustochytrida</taxon>
        <taxon>Thraustochytriidae</taxon>
        <taxon>Mucochytrium</taxon>
    </lineage>
</organism>
<keyword evidence="4 7" id="KW-1133">Transmembrane helix</keyword>
<dbReference type="InterPro" id="IPR044751">
    <property type="entry name" value="Ion_transp-like_CBS"/>
</dbReference>
<feature type="domain" description="CNNM transmembrane" evidence="11">
    <location>
        <begin position="12"/>
        <end position="205"/>
    </location>
</feature>
<keyword evidence="3" id="KW-0677">Repeat</keyword>
<evidence type="ECO:0000259" key="10">
    <source>
        <dbReference type="PROSITE" id="PS51371"/>
    </source>
</evidence>
<evidence type="ECO:0000256" key="7">
    <source>
        <dbReference type="PROSITE-ProRule" id="PRU01193"/>
    </source>
</evidence>
<keyword evidence="2 7" id="KW-0812">Transmembrane</keyword>
<evidence type="ECO:0000256" key="8">
    <source>
        <dbReference type="SAM" id="MobiDB-lite"/>
    </source>
</evidence>
<dbReference type="Gene3D" id="3.10.580.10">
    <property type="entry name" value="CBS-domain"/>
    <property type="match status" value="1"/>
</dbReference>
<feature type="domain" description="CBS" evidence="10">
    <location>
        <begin position="378"/>
        <end position="452"/>
    </location>
</feature>
<evidence type="ECO:0008006" key="13">
    <source>
        <dbReference type="Google" id="ProtNLM"/>
    </source>
</evidence>
<evidence type="ECO:0000313" key="12">
    <source>
        <dbReference type="EMBL" id="CAD9704165.1"/>
    </source>
</evidence>
<gene>
    <name evidence="12" type="ORF">QSP1433_LOCUS15598</name>
</gene>
<keyword evidence="5 7" id="KW-0472">Membrane</keyword>
<accession>A0A7S2SM87</accession>
<dbReference type="InterPro" id="IPR045095">
    <property type="entry name" value="ACDP"/>
</dbReference>
<feature type="transmembrane region" description="Helical" evidence="9">
    <location>
        <begin position="142"/>
        <end position="163"/>
    </location>
</feature>
<evidence type="ECO:0000256" key="3">
    <source>
        <dbReference type="ARBA" id="ARBA00022737"/>
    </source>
</evidence>
<evidence type="ECO:0000256" key="4">
    <source>
        <dbReference type="ARBA" id="ARBA00022989"/>
    </source>
</evidence>
<comment type="subcellular location">
    <subcellularLocation>
        <location evidence="1">Membrane</location>
        <topology evidence="1">Multi-pass membrane protein</topology>
    </subcellularLocation>
</comment>
<dbReference type="PANTHER" id="PTHR12064:SF97">
    <property type="entry name" value="METAL TRANSPORTER CNNM-5"/>
    <property type="match status" value="1"/>
</dbReference>
<dbReference type="InterPro" id="IPR046342">
    <property type="entry name" value="CBS_dom_sf"/>
</dbReference>
<proteinExistence type="predicted"/>
<dbReference type="GO" id="GO:0005737">
    <property type="term" value="C:cytoplasm"/>
    <property type="evidence" value="ECO:0007669"/>
    <property type="project" value="TreeGrafter"/>
</dbReference>
<dbReference type="PROSITE" id="PS51371">
    <property type="entry name" value="CBS"/>
    <property type="match status" value="1"/>
</dbReference>
<evidence type="ECO:0000256" key="9">
    <source>
        <dbReference type="SAM" id="Phobius"/>
    </source>
</evidence>
<reference evidence="12" key="1">
    <citation type="submission" date="2021-01" db="EMBL/GenBank/DDBJ databases">
        <authorList>
            <person name="Corre E."/>
            <person name="Pelletier E."/>
            <person name="Niang G."/>
            <person name="Scheremetjew M."/>
            <person name="Finn R."/>
            <person name="Kale V."/>
            <person name="Holt S."/>
            <person name="Cochrane G."/>
            <person name="Meng A."/>
            <person name="Brown T."/>
            <person name="Cohen L."/>
        </authorList>
    </citation>
    <scope>NUCLEOTIDE SEQUENCE</scope>
    <source>
        <strain evidence="12">NY070348D</strain>
    </source>
</reference>
<dbReference type="CDD" id="cd04590">
    <property type="entry name" value="CBS_pair_CorC_HlyC_assoc"/>
    <property type="match status" value="1"/>
</dbReference>
<dbReference type="EMBL" id="HBHK01024834">
    <property type="protein sequence ID" value="CAD9704165.1"/>
    <property type="molecule type" value="Transcribed_RNA"/>
</dbReference>
<evidence type="ECO:0000256" key="1">
    <source>
        <dbReference type="ARBA" id="ARBA00004141"/>
    </source>
</evidence>
<feature type="region of interest" description="Disordered" evidence="8">
    <location>
        <begin position="503"/>
        <end position="529"/>
    </location>
</feature>
<evidence type="ECO:0000256" key="6">
    <source>
        <dbReference type="PROSITE-ProRule" id="PRU00703"/>
    </source>
</evidence>
<dbReference type="AlphaFoldDB" id="A0A7S2SM87"/>
<feature type="transmembrane region" description="Helical" evidence="9">
    <location>
        <begin position="113"/>
        <end position="135"/>
    </location>
</feature>
<evidence type="ECO:0000259" key="11">
    <source>
        <dbReference type="PROSITE" id="PS51846"/>
    </source>
</evidence>
<sequence length="529" mass="58093">MAGEESHLAEPGSFEFYLNAGLALGCVCLAALAAGLTMGMVAIEGFRLQILLETKEEDCTSKRQVEELRSEKACAAKLLPIVSKHHLLLVTLLLLNSVANECLPLFLDEVVPTYIAIILSVTFVLLFGEIIPSAIFTGPNQLHIAASFVPVVRVAMFLLYPIAYPVSRILDRVLGADDHADKFNKAELRALVKLHASHNHHHHHKPSPTMAMALSKRNDSHAIKVKLTEIGVDERTAAMAAMATAAAQEAIEEEEEDFLNLATGATNAMKGHVRAVRTESAGTQGTDAGLEVDEILIMHGALDLKETTAEDKMIPLMHVYMLSTDEFLTEARLADLVAAGHSRIPVYENERTNIRGLLLVKKLIVINPTDERRVDTLYLRMPVFVKPGTSLLELLNEFQKGSSHMAIVTDNPRTMEKCIKLGKAIPDDINVYGICTLEDIMETLIKEEISDETDFELSVKQSLFTQQRKQRLIALADKQKKSARKLALSGVAALVGAKNKQYGSIKPLTPKKEKPLSSTTPLLSSRSEL</sequence>
<dbReference type="GO" id="GO:0016020">
    <property type="term" value="C:membrane"/>
    <property type="evidence" value="ECO:0007669"/>
    <property type="project" value="UniProtKB-SubCell"/>
</dbReference>
<keyword evidence="6" id="KW-0129">CBS domain</keyword>